<accession>A0AA38GGB9</accession>
<name>A0AA38GGB9_TAXCH</name>
<gene>
    <name evidence="1" type="ORF">KI387_017270</name>
</gene>
<keyword evidence="2" id="KW-1185">Reference proteome</keyword>
<feature type="non-terminal residue" evidence="1">
    <location>
        <position position="1"/>
    </location>
</feature>
<dbReference type="EMBL" id="JAHRHJ020000003">
    <property type="protein sequence ID" value="KAH9322631.1"/>
    <property type="molecule type" value="Genomic_DNA"/>
</dbReference>
<reference evidence="1 2" key="1">
    <citation type="journal article" date="2021" name="Nat. Plants">
        <title>The Taxus genome provides insights into paclitaxel biosynthesis.</title>
        <authorList>
            <person name="Xiong X."/>
            <person name="Gou J."/>
            <person name="Liao Q."/>
            <person name="Li Y."/>
            <person name="Zhou Q."/>
            <person name="Bi G."/>
            <person name="Li C."/>
            <person name="Du R."/>
            <person name="Wang X."/>
            <person name="Sun T."/>
            <person name="Guo L."/>
            <person name="Liang H."/>
            <person name="Lu P."/>
            <person name="Wu Y."/>
            <person name="Zhang Z."/>
            <person name="Ro D.K."/>
            <person name="Shang Y."/>
            <person name="Huang S."/>
            <person name="Yan J."/>
        </authorList>
    </citation>
    <scope>NUCLEOTIDE SEQUENCE [LARGE SCALE GENOMIC DNA]</scope>
    <source>
        <strain evidence="1">Ta-2019</strain>
    </source>
</reference>
<dbReference type="Proteomes" id="UP000824469">
    <property type="component" value="Unassembled WGS sequence"/>
</dbReference>
<feature type="non-terminal residue" evidence="1">
    <location>
        <position position="54"/>
    </location>
</feature>
<proteinExistence type="predicted"/>
<comment type="caution">
    <text evidence="1">The sequence shown here is derived from an EMBL/GenBank/DDBJ whole genome shotgun (WGS) entry which is preliminary data.</text>
</comment>
<dbReference type="AlphaFoldDB" id="A0AA38GGB9"/>
<evidence type="ECO:0000313" key="2">
    <source>
        <dbReference type="Proteomes" id="UP000824469"/>
    </source>
</evidence>
<organism evidence="1 2">
    <name type="scientific">Taxus chinensis</name>
    <name type="common">Chinese yew</name>
    <name type="synonym">Taxus wallichiana var. chinensis</name>
    <dbReference type="NCBI Taxonomy" id="29808"/>
    <lineage>
        <taxon>Eukaryota</taxon>
        <taxon>Viridiplantae</taxon>
        <taxon>Streptophyta</taxon>
        <taxon>Embryophyta</taxon>
        <taxon>Tracheophyta</taxon>
        <taxon>Spermatophyta</taxon>
        <taxon>Pinopsida</taxon>
        <taxon>Pinidae</taxon>
        <taxon>Conifers II</taxon>
        <taxon>Cupressales</taxon>
        <taxon>Taxaceae</taxon>
        <taxon>Taxus</taxon>
    </lineage>
</organism>
<evidence type="ECO:0000313" key="1">
    <source>
        <dbReference type="EMBL" id="KAH9322631.1"/>
    </source>
</evidence>
<protein>
    <submittedName>
        <fullName evidence="1">Uncharacterized protein</fullName>
    </submittedName>
</protein>
<sequence length="54" mass="6230">DEEAEDFKIDHTKGARELLDSTDEQVCVYHVPLKTKKVNIRIEDALKKVIIGDY</sequence>